<keyword evidence="1" id="KW-0472">Membrane</keyword>
<dbReference type="Proteomes" id="UP001589818">
    <property type="component" value="Unassembled WGS sequence"/>
</dbReference>
<sequence length="224" mass="24935">MNHHRKRRPQGNQGALVLLLLLGGVLLVVLIGIFSNSSLFSRSSTDSGSYSDTAVAEDTALPWDYRIVEGTVGDLIGSDMTVLPDNDLLPNDDNYATGDKIWTLQYMAAHMITNSNGRNDITLTGWKPIKSFKSEAAAKEDIDKLKVQLNSEVDLVGVYQTELDGKNRQFAILTLPSGNQIKQPIDEKRYEALKKAKKVNVILEEVHDFVNYDMAYAKFRGWAS</sequence>
<keyword evidence="1" id="KW-0812">Transmembrane</keyword>
<organism evidence="2 3">
    <name type="scientific">Paenibacillus mendelii</name>
    <dbReference type="NCBI Taxonomy" id="206163"/>
    <lineage>
        <taxon>Bacteria</taxon>
        <taxon>Bacillati</taxon>
        <taxon>Bacillota</taxon>
        <taxon>Bacilli</taxon>
        <taxon>Bacillales</taxon>
        <taxon>Paenibacillaceae</taxon>
        <taxon>Paenibacillus</taxon>
    </lineage>
</organism>
<dbReference type="EMBL" id="JBHLVF010000008">
    <property type="protein sequence ID" value="MFC0390580.1"/>
    <property type="molecule type" value="Genomic_DNA"/>
</dbReference>
<keyword evidence="3" id="KW-1185">Reference proteome</keyword>
<evidence type="ECO:0000256" key="1">
    <source>
        <dbReference type="SAM" id="Phobius"/>
    </source>
</evidence>
<evidence type="ECO:0000313" key="2">
    <source>
        <dbReference type="EMBL" id="MFC0390580.1"/>
    </source>
</evidence>
<reference evidence="2 3" key="1">
    <citation type="submission" date="2024-09" db="EMBL/GenBank/DDBJ databases">
        <authorList>
            <person name="Sun Q."/>
            <person name="Mori K."/>
        </authorList>
    </citation>
    <scope>NUCLEOTIDE SEQUENCE [LARGE SCALE GENOMIC DNA]</scope>
    <source>
        <strain evidence="2 3">CCM 4839</strain>
    </source>
</reference>
<keyword evidence="1" id="KW-1133">Transmembrane helix</keyword>
<accession>A0ABV6J6N3</accession>
<feature type="transmembrane region" description="Helical" evidence="1">
    <location>
        <begin position="12"/>
        <end position="34"/>
    </location>
</feature>
<gene>
    <name evidence="2" type="ORF">ACFFJ8_04215</name>
</gene>
<protein>
    <submittedName>
        <fullName evidence="2">Signal peptide protein</fullName>
    </submittedName>
</protein>
<evidence type="ECO:0000313" key="3">
    <source>
        <dbReference type="Proteomes" id="UP001589818"/>
    </source>
</evidence>
<dbReference type="RefSeq" id="WP_204820194.1">
    <property type="nucleotide sequence ID" value="NZ_JANHOF010000010.1"/>
</dbReference>
<proteinExistence type="predicted"/>
<name>A0ABV6J6N3_9BACL</name>
<comment type="caution">
    <text evidence="2">The sequence shown here is derived from an EMBL/GenBank/DDBJ whole genome shotgun (WGS) entry which is preliminary data.</text>
</comment>